<feature type="transmembrane region" description="Helical" evidence="2">
    <location>
        <begin position="65"/>
        <end position="83"/>
    </location>
</feature>
<dbReference type="Proteomes" id="UP000007136">
    <property type="component" value="Chromosome"/>
</dbReference>
<dbReference type="InterPro" id="IPR037185">
    <property type="entry name" value="EmrE-like"/>
</dbReference>
<feature type="domain" description="EamA" evidence="3">
    <location>
        <begin position="35"/>
        <end position="168"/>
    </location>
</feature>
<evidence type="ECO:0000313" key="5">
    <source>
        <dbReference type="Proteomes" id="UP000007136"/>
    </source>
</evidence>
<sequence>MVYGLGPDGNRERHVSAKQAGEAGRATARDPRRLAGIALMCVAPVFFASLDATGKVLAGTGVDPLLTTFMRYAVNVALVSAFLNPVTRPGVARSRRLPLQILRSLLLFGSTACNFLALRSLQLAETISIQFAAPLTVALLAGPLLGEWSSRMRLAAVAAGFVGVLVIVRPDALMAKPAILFSLGAMLCYAVYVIVTRKLAAYDSTATTVFYTGLGGLAVMSPLLPWIWTAPASGTVWALLIAVGLFGTIGHWLLVLAHARAPASLLAPFIYTQILWSVLLGYLLFGDVPSAWTMLGAGIIVASGLALLAEDALMRRPPRRNEVSPPRTAAPAQRWRWRR</sequence>
<name>B1Z807_METPB</name>
<dbReference type="PANTHER" id="PTHR22911">
    <property type="entry name" value="ACYL-MALONYL CONDENSING ENZYME-RELATED"/>
    <property type="match status" value="1"/>
</dbReference>
<dbReference type="GO" id="GO:0016020">
    <property type="term" value="C:membrane"/>
    <property type="evidence" value="ECO:0007669"/>
    <property type="project" value="InterPro"/>
</dbReference>
<gene>
    <name evidence="4" type="ordered locus">Mpop_0796</name>
</gene>
<dbReference type="AlphaFoldDB" id="B1Z807"/>
<reference evidence="4" key="1">
    <citation type="submission" date="2008-04" db="EMBL/GenBank/DDBJ databases">
        <title>Complete sequence of chromosome of Methylobacterium populi BJ001.</title>
        <authorList>
            <consortium name="US DOE Joint Genome Institute"/>
            <person name="Copeland A."/>
            <person name="Lucas S."/>
            <person name="Lapidus A."/>
            <person name="Glavina del Rio T."/>
            <person name="Dalin E."/>
            <person name="Tice H."/>
            <person name="Bruce D."/>
            <person name="Goodwin L."/>
            <person name="Pitluck S."/>
            <person name="Chertkov O."/>
            <person name="Brettin T."/>
            <person name="Detter J.C."/>
            <person name="Han C."/>
            <person name="Kuske C.R."/>
            <person name="Schmutz J."/>
            <person name="Larimer F."/>
            <person name="Land M."/>
            <person name="Hauser L."/>
            <person name="Kyrpides N."/>
            <person name="Mikhailova N."/>
            <person name="Marx C."/>
            <person name="Richardson P."/>
        </authorList>
    </citation>
    <scope>NUCLEOTIDE SEQUENCE [LARGE SCALE GENOMIC DNA]</scope>
    <source>
        <strain evidence="4">BJ001</strain>
    </source>
</reference>
<dbReference type="SUPFAM" id="SSF103481">
    <property type="entry name" value="Multidrug resistance efflux transporter EmrE"/>
    <property type="match status" value="2"/>
</dbReference>
<keyword evidence="2" id="KW-1133">Transmembrane helix</keyword>
<keyword evidence="2" id="KW-0472">Membrane</keyword>
<feature type="transmembrane region" description="Helical" evidence="2">
    <location>
        <begin position="291"/>
        <end position="309"/>
    </location>
</feature>
<dbReference type="eggNOG" id="COG0697">
    <property type="taxonomic scope" value="Bacteria"/>
</dbReference>
<accession>B1Z807</accession>
<evidence type="ECO:0000256" key="1">
    <source>
        <dbReference type="SAM" id="MobiDB-lite"/>
    </source>
</evidence>
<feature type="transmembrane region" description="Helical" evidence="2">
    <location>
        <begin position="263"/>
        <end position="285"/>
    </location>
</feature>
<feature type="region of interest" description="Disordered" evidence="1">
    <location>
        <begin position="318"/>
        <end position="339"/>
    </location>
</feature>
<feature type="transmembrane region" description="Helical" evidence="2">
    <location>
        <begin position="234"/>
        <end position="256"/>
    </location>
</feature>
<protein>
    <recommendedName>
        <fullName evidence="3">EamA domain-containing protein</fullName>
    </recommendedName>
</protein>
<evidence type="ECO:0000313" key="4">
    <source>
        <dbReference type="EMBL" id="ACB78974.1"/>
    </source>
</evidence>
<feature type="domain" description="EamA" evidence="3">
    <location>
        <begin position="177"/>
        <end position="303"/>
    </location>
</feature>
<dbReference type="InterPro" id="IPR000620">
    <property type="entry name" value="EamA_dom"/>
</dbReference>
<organism evidence="4 5">
    <name type="scientific">Methylorubrum populi (strain ATCC BAA-705 / NCIMB 13946 / BJ001)</name>
    <name type="common">Methylobacterium populi</name>
    <dbReference type="NCBI Taxonomy" id="441620"/>
    <lineage>
        <taxon>Bacteria</taxon>
        <taxon>Pseudomonadati</taxon>
        <taxon>Pseudomonadota</taxon>
        <taxon>Alphaproteobacteria</taxon>
        <taxon>Hyphomicrobiales</taxon>
        <taxon>Methylobacteriaceae</taxon>
        <taxon>Methylorubrum</taxon>
    </lineage>
</organism>
<feature type="transmembrane region" description="Helical" evidence="2">
    <location>
        <begin position="174"/>
        <end position="195"/>
    </location>
</feature>
<keyword evidence="2" id="KW-0812">Transmembrane</keyword>
<feature type="transmembrane region" description="Helical" evidence="2">
    <location>
        <begin position="207"/>
        <end position="228"/>
    </location>
</feature>
<feature type="region of interest" description="Disordered" evidence="1">
    <location>
        <begin position="1"/>
        <end position="27"/>
    </location>
</feature>
<feature type="transmembrane region" description="Helical" evidence="2">
    <location>
        <begin position="34"/>
        <end position="53"/>
    </location>
</feature>
<dbReference type="PANTHER" id="PTHR22911:SF103">
    <property type="entry name" value="BLR2811 PROTEIN"/>
    <property type="match status" value="1"/>
</dbReference>
<dbReference type="EMBL" id="CP001029">
    <property type="protein sequence ID" value="ACB78974.1"/>
    <property type="molecule type" value="Genomic_DNA"/>
</dbReference>
<dbReference type="Pfam" id="PF00892">
    <property type="entry name" value="EamA"/>
    <property type="match status" value="2"/>
</dbReference>
<evidence type="ECO:0000259" key="3">
    <source>
        <dbReference type="Pfam" id="PF00892"/>
    </source>
</evidence>
<feature type="transmembrane region" description="Helical" evidence="2">
    <location>
        <begin position="104"/>
        <end position="121"/>
    </location>
</feature>
<dbReference type="STRING" id="441620.Mpop_0796"/>
<feature type="transmembrane region" description="Helical" evidence="2">
    <location>
        <begin position="152"/>
        <end position="168"/>
    </location>
</feature>
<feature type="transmembrane region" description="Helical" evidence="2">
    <location>
        <begin position="127"/>
        <end position="145"/>
    </location>
</feature>
<proteinExistence type="predicted"/>
<dbReference type="HOGENOM" id="CLU_032828_2_2_5"/>
<evidence type="ECO:0000256" key="2">
    <source>
        <dbReference type="SAM" id="Phobius"/>
    </source>
</evidence>
<dbReference type="KEGG" id="mpo:Mpop_0796"/>